<dbReference type="PANTHER" id="PTHR15364">
    <property type="entry name" value="2'-DEOXYNUCLEOSIDE 5'-PHOSPHATE N-HYDROLASE 1"/>
    <property type="match status" value="1"/>
</dbReference>
<accession>D1ARF3</accession>
<gene>
    <name evidence="7" type="ordered locus">Sterm_3605</name>
</gene>
<evidence type="ECO:0000313" key="8">
    <source>
        <dbReference type="Proteomes" id="UP000000845"/>
    </source>
</evidence>
<dbReference type="InterPro" id="IPR028607">
    <property type="entry name" value="DNPH1"/>
</dbReference>
<reference evidence="7 8" key="2">
    <citation type="journal article" date="2010" name="Stand. Genomic Sci.">
        <title>Complete genome sequence of Sebaldella termitidis type strain (NCTC 11300).</title>
        <authorList>
            <person name="Harmon-Smith M."/>
            <person name="Celia L."/>
            <person name="Chertkov O."/>
            <person name="Lapidus A."/>
            <person name="Copeland A."/>
            <person name="Glavina Del Rio T."/>
            <person name="Nolan M."/>
            <person name="Lucas S."/>
            <person name="Tice H."/>
            <person name="Cheng J.F."/>
            <person name="Han C."/>
            <person name="Detter J.C."/>
            <person name="Bruce D."/>
            <person name="Goodwin L."/>
            <person name="Pitluck S."/>
            <person name="Pati A."/>
            <person name="Liolios K."/>
            <person name="Ivanova N."/>
            <person name="Mavromatis K."/>
            <person name="Mikhailova N."/>
            <person name="Chen A."/>
            <person name="Palaniappan K."/>
            <person name="Land M."/>
            <person name="Hauser L."/>
            <person name="Chang Y.J."/>
            <person name="Jeffries C.D."/>
            <person name="Brettin T."/>
            <person name="Goker M."/>
            <person name="Beck B."/>
            <person name="Bristow J."/>
            <person name="Eisen J.A."/>
            <person name="Markowitz V."/>
            <person name="Hugenholtz P."/>
            <person name="Kyrpides N.C."/>
            <person name="Klenk H.P."/>
            <person name="Chen F."/>
        </authorList>
    </citation>
    <scope>NUCLEOTIDE SEQUENCE [LARGE SCALE GENOMIC DNA]</scope>
    <source>
        <strain evidence="8">ATCC 33386 / NCTC 11300</strain>
    </source>
</reference>
<keyword evidence="4 6" id="KW-0326">Glycosidase</keyword>
<comment type="catalytic activity">
    <reaction evidence="6">
        <text>a purine 2'-deoxyribonucleoside 5'-phosphate + H2O = a purine nucleobase + 2-deoxy-D-ribose 5-phosphate</text>
        <dbReference type="Rhea" id="RHEA:51132"/>
        <dbReference type="ChEBI" id="CHEBI:15377"/>
        <dbReference type="ChEBI" id="CHEBI:26386"/>
        <dbReference type="ChEBI" id="CHEBI:62877"/>
        <dbReference type="ChEBI" id="CHEBI:142198"/>
    </reaction>
</comment>
<reference evidence="8" key="1">
    <citation type="submission" date="2009-09" db="EMBL/GenBank/DDBJ databases">
        <title>The complete chromosome of Sebaldella termitidis ATCC 33386.</title>
        <authorList>
            <consortium name="US DOE Joint Genome Institute (JGI-PGF)"/>
            <person name="Lucas S."/>
            <person name="Copeland A."/>
            <person name="Lapidus A."/>
            <person name="Glavina del Rio T."/>
            <person name="Dalin E."/>
            <person name="Tice H."/>
            <person name="Bruce D."/>
            <person name="Goodwin L."/>
            <person name="Pitluck S."/>
            <person name="Kyrpides N."/>
            <person name="Mavromatis K."/>
            <person name="Ivanova N."/>
            <person name="Mikhailova N."/>
            <person name="Sims D."/>
            <person name="Meincke L."/>
            <person name="Brettin T."/>
            <person name="Detter J.C."/>
            <person name="Han C."/>
            <person name="Larimer F."/>
            <person name="Land M."/>
            <person name="Hauser L."/>
            <person name="Markowitz V."/>
            <person name="Cheng J.F."/>
            <person name="Hugenholtz P."/>
            <person name="Woyke T."/>
            <person name="Wu D."/>
            <person name="Eisen J.A."/>
        </authorList>
    </citation>
    <scope>NUCLEOTIDE SEQUENCE [LARGE SCALE GENOMIC DNA]</scope>
    <source>
        <strain evidence="8">ATCC 33386 / NCTC 11300</strain>
    </source>
</reference>
<evidence type="ECO:0000256" key="5">
    <source>
        <dbReference type="ARBA" id="ARBA00047460"/>
    </source>
</evidence>
<sequence length="138" mass="16024">MKIYFAGSVRGGREKRKEFEMIIGKLKEYGKVLTEHISEPEEEKFVYHQTDREIYEQDINWLRESDIMVAEVSILSIGVGYEIGYADAMEKRVICLYDQSSEKKLSAMIRGNQKITILEYTDINEAMERLAKIFAGEV</sequence>
<evidence type="ECO:0000256" key="2">
    <source>
        <dbReference type="ARBA" id="ARBA00022801"/>
    </source>
</evidence>
<dbReference type="GO" id="GO:0009116">
    <property type="term" value="P:nucleoside metabolic process"/>
    <property type="evidence" value="ECO:0007669"/>
    <property type="project" value="UniProtKB-UniRule"/>
</dbReference>
<evidence type="ECO:0000256" key="4">
    <source>
        <dbReference type="ARBA" id="ARBA00023295"/>
    </source>
</evidence>
<comment type="similarity">
    <text evidence="6">Belongs to the 2'-deoxynucleoside 5'-phosphate N-hydrolase 1 family.</text>
</comment>
<dbReference type="GO" id="GO:0070694">
    <property type="term" value="F:5-hydroxymethyl-dUMP N-hydrolase activity"/>
    <property type="evidence" value="ECO:0007669"/>
    <property type="project" value="InterPro"/>
</dbReference>
<dbReference type="HOGENOM" id="CLU_100069_1_0_0"/>
<keyword evidence="8" id="KW-1185">Reference proteome</keyword>
<dbReference type="EMBL" id="CP001739">
    <property type="protein sequence ID" value="ACZ10439.1"/>
    <property type="molecule type" value="Genomic_DNA"/>
</dbReference>
<dbReference type="Gene3D" id="3.40.50.450">
    <property type="match status" value="1"/>
</dbReference>
<keyword evidence="2 6" id="KW-0378">Hydrolase</keyword>
<dbReference type="EC" id="3.2.2.-" evidence="6"/>
<dbReference type="Proteomes" id="UP000000845">
    <property type="component" value="Chromosome"/>
</dbReference>
<comment type="catalytic activity">
    <reaction evidence="5">
        <text>5-hydroxymethyl-dUMP + H2O = 5-hydroxymethyluracil + 2-deoxy-D-ribose 5-phosphate</text>
        <dbReference type="Rhea" id="RHEA:77099"/>
        <dbReference type="ChEBI" id="CHEBI:15377"/>
        <dbReference type="ChEBI" id="CHEBI:16964"/>
        <dbReference type="ChEBI" id="CHEBI:62877"/>
        <dbReference type="ChEBI" id="CHEBI:90409"/>
    </reaction>
    <physiologicalReaction direction="left-to-right" evidence="5">
        <dbReference type="Rhea" id="RHEA:77100"/>
    </physiologicalReaction>
</comment>
<evidence type="ECO:0000313" key="7">
    <source>
        <dbReference type="EMBL" id="ACZ10439.1"/>
    </source>
</evidence>
<dbReference type="FunFam" id="3.40.50.450:FF:000019">
    <property type="entry name" value="2'-deoxynucleoside 5'-phosphate N-hydrolase 1"/>
    <property type="match status" value="1"/>
</dbReference>
<dbReference type="SUPFAM" id="SSF52309">
    <property type="entry name" value="N-(deoxy)ribosyltransferase-like"/>
    <property type="match status" value="1"/>
</dbReference>
<dbReference type="Pfam" id="PF05014">
    <property type="entry name" value="Nuc_deoxyrib_tr"/>
    <property type="match status" value="1"/>
</dbReference>
<feature type="binding site" description="in other chain" evidence="6">
    <location>
        <position position="82"/>
    </location>
    <ligand>
        <name>substrate</name>
        <note>ligand shared between homodimeric partners</note>
    </ligand>
</feature>
<dbReference type="InterPro" id="IPR051239">
    <property type="entry name" value="2'-dNMP_N-hydrolase"/>
</dbReference>
<dbReference type="GO" id="GO:0006163">
    <property type="term" value="P:purine nucleotide metabolic process"/>
    <property type="evidence" value="ECO:0007669"/>
    <property type="project" value="UniProtKB-ARBA"/>
</dbReference>
<dbReference type="GO" id="GO:0042802">
    <property type="term" value="F:identical protein binding"/>
    <property type="evidence" value="ECO:0007669"/>
    <property type="project" value="UniProtKB-ARBA"/>
</dbReference>
<name>D1ARF3_SEBTE</name>
<evidence type="ECO:0000256" key="6">
    <source>
        <dbReference type="HAMAP-Rule" id="MF_03036"/>
    </source>
</evidence>
<comment type="catalytic activity">
    <reaction evidence="6">
        <text>a pyrimidine 2'-deoxyribonucleoside 5'-phosphate + H2O = a pyrimidine nucleobase + 2-deoxy-D-ribose 5-phosphate</text>
        <dbReference type="Rhea" id="RHEA:57852"/>
        <dbReference type="ChEBI" id="CHEBI:15377"/>
        <dbReference type="ChEBI" id="CHEBI:26432"/>
        <dbReference type="ChEBI" id="CHEBI:62877"/>
        <dbReference type="ChEBI" id="CHEBI:142209"/>
    </reaction>
</comment>
<dbReference type="GO" id="GO:0009159">
    <property type="term" value="P:deoxyribonucleoside monophosphate catabolic process"/>
    <property type="evidence" value="ECO:0007669"/>
    <property type="project" value="InterPro"/>
</dbReference>
<dbReference type="AlphaFoldDB" id="D1ARF3"/>
<dbReference type="STRING" id="526218.Sterm_3605"/>
<comment type="function">
    <text evidence="6">Catalyzes the cleavage of the N-glycosidic bond of deoxyribonucleoside 5'-monophosphates to yield deoxyribose 5-phosphate and a purine or pyrimidine base.</text>
</comment>
<evidence type="ECO:0000256" key="1">
    <source>
        <dbReference type="ARBA" id="ARBA00011407"/>
    </source>
</evidence>
<protein>
    <recommendedName>
        <fullName evidence="6">Putative 2'-deoxynucleoside 5'-phosphate N-hydrolase 1</fullName>
        <ecNumber evidence="6">3.2.2.-</ecNumber>
    </recommendedName>
</protein>
<dbReference type="eggNOG" id="COG3613">
    <property type="taxonomic scope" value="Bacteria"/>
</dbReference>
<evidence type="ECO:0000256" key="3">
    <source>
        <dbReference type="ARBA" id="ARBA00023080"/>
    </source>
</evidence>
<dbReference type="InterPro" id="IPR007710">
    <property type="entry name" value="Nucleoside_deoxyribTrfase"/>
</dbReference>
<dbReference type="RefSeq" id="WP_012863021.1">
    <property type="nucleotide sequence ID" value="NC_013517.1"/>
</dbReference>
<comment type="caution">
    <text evidence="6">Lacks conserved residue(s) required for the propagation of feature annotation.</text>
</comment>
<comment type="subunit">
    <text evidence="1 6">Monomer and homodimer.</text>
</comment>
<dbReference type="KEGG" id="str:Sterm_3605"/>
<organism evidence="7 8">
    <name type="scientific">Sebaldella termitidis (strain ATCC 33386 / NCTC 11300)</name>
    <dbReference type="NCBI Taxonomy" id="526218"/>
    <lineage>
        <taxon>Bacteria</taxon>
        <taxon>Fusobacteriati</taxon>
        <taxon>Fusobacteriota</taxon>
        <taxon>Fusobacteriia</taxon>
        <taxon>Fusobacteriales</taxon>
        <taxon>Leptotrichiaceae</taxon>
        <taxon>Sebaldella</taxon>
    </lineage>
</organism>
<feature type="binding site" evidence="6">
    <location>
        <begin position="106"/>
        <end position="108"/>
    </location>
    <ligand>
        <name>substrate</name>
        <note>ligand shared between homodimeric partners</note>
    </ligand>
</feature>
<dbReference type="PANTHER" id="PTHR15364:SF0">
    <property type="entry name" value="2'-DEOXYNUCLEOSIDE 5'-PHOSPHATE N-HYDROLASE 1"/>
    <property type="match status" value="1"/>
</dbReference>
<proteinExistence type="inferred from homology"/>
<keyword evidence="3 6" id="KW-0546">Nucleotide metabolism</keyword>
<dbReference type="HAMAP" id="MF_03036">
    <property type="entry name" value="Nuc_phosphate_hydrolase"/>
    <property type="match status" value="1"/>
</dbReference>